<evidence type="ECO:0000256" key="5">
    <source>
        <dbReference type="ARBA" id="ARBA00023136"/>
    </source>
</evidence>
<dbReference type="Pfam" id="PF04930">
    <property type="entry name" value="FUN14"/>
    <property type="match status" value="1"/>
</dbReference>
<accession>A0A6A6SYL6</accession>
<comment type="similarity">
    <text evidence="2">Belongs to the FUN14 family.</text>
</comment>
<comment type="subcellular location">
    <subcellularLocation>
        <location evidence="1">Membrane</location>
    </subcellularLocation>
</comment>
<dbReference type="AlphaFoldDB" id="A0A6A6SYL6"/>
<keyword evidence="5" id="KW-0472">Membrane</keyword>
<keyword evidence="4" id="KW-1133">Transmembrane helix</keyword>
<organism evidence="6 7">
    <name type="scientific">Lophiostoma macrostomum CBS 122681</name>
    <dbReference type="NCBI Taxonomy" id="1314788"/>
    <lineage>
        <taxon>Eukaryota</taxon>
        <taxon>Fungi</taxon>
        <taxon>Dikarya</taxon>
        <taxon>Ascomycota</taxon>
        <taxon>Pezizomycotina</taxon>
        <taxon>Dothideomycetes</taxon>
        <taxon>Pleosporomycetidae</taxon>
        <taxon>Pleosporales</taxon>
        <taxon>Lophiostomataceae</taxon>
        <taxon>Lophiostoma</taxon>
    </lineage>
</organism>
<dbReference type="GO" id="GO:0016020">
    <property type="term" value="C:membrane"/>
    <property type="evidence" value="ECO:0007669"/>
    <property type="project" value="UniProtKB-SubCell"/>
</dbReference>
<evidence type="ECO:0000256" key="1">
    <source>
        <dbReference type="ARBA" id="ARBA00004370"/>
    </source>
</evidence>
<dbReference type="OrthoDB" id="3990500at2759"/>
<proteinExistence type="inferred from homology"/>
<evidence type="ECO:0000256" key="4">
    <source>
        <dbReference type="ARBA" id="ARBA00022989"/>
    </source>
</evidence>
<protein>
    <recommendedName>
        <fullName evidence="8">FUN14-domain-containing protein</fullName>
    </recommendedName>
</protein>
<reference evidence="6" key="1">
    <citation type="journal article" date="2020" name="Stud. Mycol.">
        <title>101 Dothideomycetes genomes: a test case for predicting lifestyles and emergence of pathogens.</title>
        <authorList>
            <person name="Haridas S."/>
            <person name="Albert R."/>
            <person name="Binder M."/>
            <person name="Bloem J."/>
            <person name="Labutti K."/>
            <person name="Salamov A."/>
            <person name="Andreopoulos B."/>
            <person name="Baker S."/>
            <person name="Barry K."/>
            <person name="Bills G."/>
            <person name="Bluhm B."/>
            <person name="Cannon C."/>
            <person name="Castanera R."/>
            <person name="Culley D."/>
            <person name="Daum C."/>
            <person name="Ezra D."/>
            <person name="Gonzalez J."/>
            <person name="Henrissat B."/>
            <person name="Kuo A."/>
            <person name="Liang C."/>
            <person name="Lipzen A."/>
            <person name="Lutzoni F."/>
            <person name="Magnuson J."/>
            <person name="Mondo S."/>
            <person name="Nolan M."/>
            <person name="Ohm R."/>
            <person name="Pangilinan J."/>
            <person name="Park H.-J."/>
            <person name="Ramirez L."/>
            <person name="Alfaro M."/>
            <person name="Sun H."/>
            <person name="Tritt A."/>
            <person name="Yoshinaga Y."/>
            <person name="Zwiers L.-H."/>
            <person name="Turgeon B."/>
            <person name="Goodwin S."/>
            <person name="Spatafora J."/>
            <person name="Crous P."/>
            <person name="Grigoriev I."/>
        </authorList>
    </citation>
    <scope>NUCLEOTIDE SEQUENCE</scope>
    <source>
        <strain evidence="6">CBS 122681</strain>
    </source>
</reference>
<dbReference type="EMBL" id="MU004409">
    <property type="protein sequence ID" value="KAF2652127.1"/>
    <property type="molecule type" value="Genomic_DNA"/>
</dbReference>
<evidence type="ECO:0000313" key="7">
    <source>
        <dbReference type="Proteomes" id="UP000799324"/>
    </source>
</evidence>
<evidence type="ECO:0000313" key="6">
    <source>
        <dbReference type="EMBL" id="KAF2652127.1"/>
    </source>
</evidence>
<dbReference type="InterPro" id="IPR007014">
    <property type="entry name" value="FUN14"/>
</dbReference>
<keyword evidence="7" id="KW-1185">Reference proteome</keyword>
<sequence>MSFPPSSTLLRARVLPPLILSTPFLLHQHFYPSRPIQCDSPDPLTKITSDLKSSFSRRDAPAPATVQQSGVGLNPKTVRQISLGSVLGLLGGLGVSVFSKPLAILFGLGVVIVQLLETRGIHIVPYSYLQRRFSQTNISSLVQSNPAFKFTFGTTFALAAFAEF</sequence>
<gene>
    <name evidence="6" type="ORF">K491DRAFT_695861</name>
</gene>
<evidence type="ECO:0008006" key="8">
    <source>
        <dbReference type="Google" id="ProtNLM"/>
    </source>
</evidence>
<evidence type="ECO:0000256" key="3">
    <source>
        <dbReference type="ARBA" id="ARBA00022692"/>
    </source>
</evidence>
<keyword evidence="3" id="KW-0812">Transmembrane</keyword>
<evidence type="ECO:0000256" key="2">
    <source>
        <dbReference type="ARBA" id="ARBA00009160"/>
    </source>
</evidence>
<dbReference type="Proteomes" id="UP000799324">
    <property type="component" value="Unassembled WGS sequence"/>
</dbReference>
<name>A0A6A6SYL6_9PLEO</name>